<keyword evidence="4" id="KW-1185">Reference proteome</keyword>
<feature type="transmembrane region" description="Helical" evidence="2">
    <location>
        <begin position="86"/>
        <end position="110"/>
    </location>
</feature>
<dbReference type="AlphaFoldDB" id="A0AAD5E130"/>
<reference evidence="3" key="1">
    <citation type="submission" date="2020-11" db="EMBL/GenBank/DDBJ databases">
        <title>Chlorella ohadii genome sequencing and assembly.</title>
        <authorList>
            <person name="Murik O."/>
            <person name="Treves H."/>
            <person name="Kedem I."/>
            <person name="Shotland Y."/>
            <person name="Kaplan A."/>
        </authorList>
    </citation>
    <scope>NUCLEOTIDE SEQUENCE</scope>
    <source>
        <strain evidence="3">1</strain>
    </source>
</reference>
<evidence type="ECO:0000256" key="2">
    <source>
        <dbReference type="SAM" id="Phobius"/>
    </source>
</evidence>
<dbReference type="PANTHER" id="PTHR37385:SF2">
    <property type="entry name" value="PROTEIN LPA2"/>
    <property type="match status" value="1"/>
</dbReference>
<evidence type="ECO:0000313" key="4">
    <source>
        <dbReference type="Proteomes" id="UP001205105"/>
    </source>
</evidence>
<keyword evidence="2" id="KW-1133">Transmembrane helix</keyword>
<organism evidence="3 4">
    <name type="scientific">Chlorella ohadii</name>
    <dbReference type="NCBI Taxonomy" id="2649997"/>
    <lineage>
        <taxon>Eukaryota</taxon>
        <taxon>Viridiplantae</taxon>
        <taxon>Chlorophyta</taxon>
        <taxon>core chlorophytes</taxon>
        <taxon>Trebouxiophyceae</taxon>
        <taxon>Chlorellales</taxon>
        <taxon>Chlorellaceae</taxon>
        <taxon>Chlorella clade</taxon>
        <taxon>Chlorella</taxon>
    </lineage>
</organism>
<feature type="transmembrane region" description="Helical" evidence="2">
    <location>
        <begin position="116"/>
        <end position="143"/>
    </location>
</feature>
<protein>
    <submittedName>
        <fullName evidence="3">Uncharacterized protein</fullName>
    </submittedName>
</protein>
<feature type="compositionally biased region" description="Low complexity" evidence="1">
    <location>
        <begin position="14"/>
        <end position="31"/>
    </location>
</feature>
<feature type="region of interest" description="Disordered" evidence="1">
    <location>
        <begin position="1"/>
        <end position="78"/>
    </location>
</feature>
<keyword evidence="2" id="KW-0472">Membrane</keyword>
<gene>
    <name evidence="3" type="ORF">COHA_002087</name>
</gene>
<dbReference type="Proteomes" id="UP001205105">
    <property type="component" value="Unassembled WGS sequence"/>
</dbReference>
<proteinExistence type="predicted"/>
<keyword evidence="2" id="KW-0812">Transmembrane</keyword>
<dbReference type="InterPro" id="IPR038789">
    <property type="entry name" value="LPA2-like"/>
</dbReference>
<dbReference type="PANTHER" id="PTHR37385">
    <property type="entry name" value="PROTEIN LOW PSII ACCUMULATION 2, CHLOROPLASTIC"/>
    <property type="match status" value="1"/>
</dbReference>
<sequence>MRQSKHAHSISRTARLAARAQEQQQQQAAPAAEDEPLAAEQLLKRGPRKAGGGGKKQQGPKVIAPVRDQVYGGGPQTPVQKAENTVVATLAVLFFVILIEGILVAGSGFMSEEMDAWVAGTVLPAFTPTMGLFLAISTGYGLWKTRAAPEEKSN</sequence>
<evidence type="ECO:0000256" key="1">
    <source>
        <dbReference type="SAM" id="MobiDB-lite"/>
    </source>
</evidence>
<dbReference type="EMBL" id="JADXDR010000032">
    <property type="protein sequence ID" value="KAI7844289.1"/>
    <property type="molecule type" value="Genomic_DNA"/>
</dbReference>
<accession>A0AAD5E130</accession>
<comment type="caution">
    <text evidence="3">The sequence shown here is derived from an EMBL/GenBank/DDBJ whole genome shotgun (WGS) entry which is preliminary data.</text>
</comment>
<name>A0AAD5E130_9CHLO</name>
<evidence type="ECO:0000313" key="3">
    <source>
        <dbReference type="EMBL" id="KAI7844289.1"/>
    </source>
</evidence>